<dbReference type="InterPro" id="IPR009057">
    <property type="entry name" value="Homeodomain-like_sf"/>
</dbReference>
<dbReference type="InterPro" id="IPR008422">
    <property type="entry name" value="KN_HD"/>
</dbReference>
<dbReference type="Ensembl" id="ENSGALT00010062067.1">
    <property type="protein sequence ID" value="ENSGALP00010038348.1"/>
    <property type="gene ID" value="ENSGALG00010025424.1"/>
</dbReference>
<dbReference type="FunFam" id="1.10.10.60:FF:000003">
    <property type="entry name" value="Iroquois-class homeobox protein IRX"/>
    <property type="match status" value="1"/>
</dbReference>
<feature type="compositionally biased region" description="Low complexity" evidence="7">
    <location>
        <begin position="305"/>
        <end position="320"/>
    </location>
</feature>
<dbReference type="AlphaFoldDB" id="A0A8V1AAA6"/>
<dbReference type="PROSITE" id="PS50071">
    <property type="entry name" value="HOMEOBOX_2"/>
    <property type="match status" value="1"/>
</dbReference>
<evidence type="ECO:0000256" key="1">
    <source>
        <dbReference type="ARBA" id="ARBA00004123"/>
    </source>
</evidence>
<evidence type="ECO:0000313" key="9">
    <source>
        <dbReference type="Ensembl" id="ENSGALP00010038348.1"/>
    </source>
</evidence>
<evidence type="ECO:0000313" key="10">
    <source>
        <dbReference type="Proteomes" id="UP000000539"/>
    </source>
</evidence>
<evidence type="ECO:0000256" key="7">
    <source>
        <dbReference type="SAM" id="MobiDB-lite"/>
    </source>
</evidence>
<dbReference type="Pfam" id="PF05920">
    <property type="entry name" value="Homeobox_KN"/>
    <property type="match status" value="1"/>
</dbReference>
<dbReference type="GO" id="GO:0003677">
    <property type="term" value="F:DNA binding"/>
    <property type="evidence" value="ECO:0007669"/>
    <property type="project" value="UniProtKB-UniRule"/>
</dbReference>
<feature type="compositionally biased region" description="Acidic residues" evidence="7">
    <location>
        <begin position="252"/>
        <end position="267"/>
    </location>
</feature>
<comment type="subcellular location">
    <subcellularLocation>
        <location evidence="1 6">Nucleus</location>
    </subcellularLocation>
</comment>
<dbReference type="InterPro" id="IPR017970">
    <property type="entry name" value="Homeobox_CS"/>
</dbReference>
<dbReference type="PROSITE" id="PS00027">
    <property type="entry name" value="HOMEOBOX_1"/>
    <property type="match status" value="1"/>
</dbReference>
<feature type="DNA-binding region" description="Homeobox" evidence="6">
    <location>
        <begin position="142"/>
        <end position="204"/>
    </location>
</feature>
<dbReference type="Gene3D" id="1.10.10.60">
    <property type="entry name" value="Homeodomain-like"/>
    <property type="match status" value="1"/>
</dbReference>
<name>A0A8V1AAA6_CHICK</name>
<feature type="region of interest" description="Disordered" evidence="7">
    <location>
        <begin position="203"/>
        <end position="424"/>
    </location>
</feature>
<reference evidence="9" key="3">
    <citation type="submission" date="2025-09" db="UniProtKB">
        <authorList>
            <consortium name="Ensembl"/>
        </authorList>
    </citation>
    <scope>IDENTIFICATION</scope>
    <source>
        <strain evidence="9">broiler</strain>
    </source>
</reference>
<dbReference type="SUPFAM" id="SSF46689">
    <property type="entry name" value="Homeodomain-like"/>
    <property type="match status" value="1"/>
</dbReference>
<sequence>MSFSQFGYPYSTTSQFLVPGSPGASCCEPAPRSGPDASSAPAAASLCCAPYESRLLAPGRAELNAALGMYGAPYAAGQGYGNYLPYSAEPAAIYTALNPQYEIKEGAGTLHSGIAQPAAYYSYEHSLGQYQYDRYGPVDFTASARRKNATRETTSTLKTWLYEHRKNPYPTKGEKIMLAIITKMTLTQVSTWFANARRRLKKENKMTWSPKNKAGEERKEDGTRHDGEYGAGSDGRERKSCKEDKELRLSDLDDLEEEDEENEDEEEAGKAAKGRPGSLQEAPGSGAALPGAPRSACSVPGPCRAFPCSRAPSAAPAPAALAPPPSYAPPEKPRIWSLARTAGANAARRGSPEGCGTEEGGGAVGELPPAPEAPFRSSAFSPQPVPRSCASHRGLGQPCQYAAAEGFGRGGGGGPGGAEPGGTCLERLRTAFRPMLRR</sequence>
<protein>
    <submittedName>
        <fullName evidence="9">Iroquois homeobox 6</fullName>
    </submittedName>
</protein>
<evidence type="ECO:0000256" key="3">
    <source>
        <dbReference type="ARBA" id="ARBA00023125"/>
    </source>
</evidence>
<feature type="domain" description="Homeobox" evidence="8">
    <location>
        <begin position="140"/>
        <end position="203"/>
    </location>
</feature>
<proteinExistence type="inferred from homology"/>
<evidence type="ECO:0000259" key="8">
    <source>
        <dbReference type="PROSITE" id="PS50071"/>
    </source>
</evidence>
<organism evidence="9 10">
    <name type="scientific">Gallus gallus</name>
    <name type="common">Chicken</name>
    <dbReference type="NCBI Taxonomy" id="9031"/>
    <lineage>
        <taxon>Eukaryota</taxon>
        <taxon>Metazoa</taxon>
        <taxon>Chordata</taxon>
        <taxon>Craniata</taxon>
        <taxon>Vertebrata</taxon>
        <taxon>Euteleostomi</taxon>
        <taxon>Archelosauria</taxon>
        <taxon>Archosauria</taxon>
        <taxon>Dinosauria</taxon>
        <taxon>Saurischia</taxon>
        <taxon>Theropoda</taxon>
        <taxon>Coelurosauria</taxon>
        <taxon>Aves</taxon>
        <taxon>Neognathae</taxon>
        <taxon>Galloanserae</taxon>
        <taxon>Galliformes</taxon>
        <taxon>Phasianidae</taxon>
        <taxon>Phasianinae</taxon>
        <taxon>Gallus</taxon>
    </lineage>
</organism>
<accession>A0A8V1AAA6</accession>
<feature type="compositionally biased region" description="Gly residues" evidence="7">
    <location>
        <begin position="407"/>
        <end position="420"/>
    </location>
</feature>
<dbReference type="CDD" id="cd00086">
    <property type="entry name" value="homeodomain"/>
    <property type="match status" value="1"/>
</dbReference>
<keyword evidence="5 6" id="KW-0539">Nucleus</keyword>
<evidence type="ECO:0000256" key="4">
    <source>
        <dbReference type="ARBA" id="ARBA00023155"/>
    </source>
</evidence>
<dbReference type="Proteomes" id="UP000000539">
    <property type="component" value="Chromosome 11"/>
</dbReference>
<dbReference type="GO" id="GO:0005634">
    <property type="term" value="C:nucleus"/>
    <property type="evidence" value="ECO:0007669"/>
    <property type="project" value="UniProtKB-SubCell"/>
</dbReference>
<dbReference type="PANTHER" id="PTHR11211">
    <property type="entry name" value="IROQUOIS-CLASS HOMEODOMAIN PROTEIN IRX"/>
    <property type="match status" value="1"/>
</dbReference>
<keyword evidence="10" id="KW-1185">Reference proteome</keyword>
<reference evidence="9" key="2">
    <citation type="submission" date="2025-08" db="UniProtKB">
        <authorList>
            <consortium name="Ensembl"/>
        </authorList>
    </citation>
    <scope>IDENTIFICATION</scope>
    <source>
        <strain evidence="9">broiler</strain>
    </source>
</reference>
<keyword evidence="4 6" id="KW-0371">Homeobox</keyword>
<evidence type="ECO:0000256" key="2">
    <source>
        <dbReference type="ARBA" id="ARBA00008446"/>
    </source>
</evidence>
<feature type="compositionally biased region" description="Basic and acidic residues" evidence="7">
    <location>
        <begin position="213"/>
        <end position="251"/>
    </location>
</feature>
<comment type="similarity">
    <text evidence="2">Belongs to the TALE/IRO homeobox family.</text>
</comment>
<evidence type="ECO:0000256" key="6">
    <source>
        <dbReference type="PROSITE-ProRule" id="PRU00108"/>
    </source>
</evidence>
<keyword evidence="3 6" id="KW-0238">DNA-binding</keyword>
<dbReference type="InterPro" id="IPR001356">
    <property type="entry name" value="HD"/>
</dbReference>
<dbReference type="GO" id="GO:0000981">
    <property type="term" value="F:DNA-binding transcription factor activity, RNA polymerase II-specific"/>
    <property type="evidence" value="ECO:0007669"/>
    <property type="project" value="InterPro"/>
</dbReference>
<gene>
    <name evidence="9" type="primary">IRX6</name>
</gene>
<feature type="compositionally biased region" description="Low complexity" evidence="7">
    <location>
        <begin position="282"/>
        <end position="296"/>
    </location>
</feature>
<dbReference type="SMART" id="SM00389">
    <property type="entry name" value="HOX"/>
    <property type="match status" value="1"/>
</dbReference>
<dbReference type="OrthoDB" id="5399138at2759"/>
<reference evidence="9" key="1">
    <citation type="submission" date="2020-11" db="EMBL/GenBank/DDBJ databases">
        <title>Gallus gallus (Chicken) genome, bGalGal1, GRCg7b, maternal haplotype autosomes + Z &amp; W.</title>
        <authorList>
            <person name="Warren W."/>
            <person name="Formenti G."/>
            <person name="Fedrigo O."/>
            <person name="Haase B."/>
            <person name="Mountcastle J."/>
            <person name="Balacco J."/>
            <person name="Tracey A."/>
            <person name="Schneider V."/>
            <person name="Okimoto R."/>
            <person name="Cheng H."/>
            <person name="Hawken R."/>
            <person name="Howe K."/>
            <person name="Jarvis E.D."/>
        </authorList>
    </citation>
    <scope>NUCLEOTIDE SEQUENCE [LARGE SCALE GENOMIC DNA]</scope>
    <source>
        <strain evidence="9">Broiler</strain>
    </source>
</reference>
<feature type="compositionally biased region" description="Low complexity" evidence="7">
    <location>
        <begin position="339"/>
        <end position="355"/>
    </location>
</feature>
<dbReference type="GeneTree" id="ENSGT00940000159909"/>
<dbReference type="PANTHER" id="PTHR11211:SF40">
    <property type="entry name" value="MIRROR, ISOFORM C"/>
    <property type="match status" value="1"/>
</dbReference>
<evidence type="ECO:0000256" key="5">
    <source>
        <dbReference type="ARBA" id="ARBA00023242"/>
    </source>
</evidence>
<feature type="compositionally biased region" description="Pro residues" evidence="7">
    <location>
        <begin position="321"/>
        <end position="330"/>
    </location>
</feature>